<dbReference type="InterPro" id="IPR036298">
    <property type="entry name" value="Chalcone_isomerase_sf"/>
</dbReference>
<reference evidence="2 3" key="1">
    <citation type="journal article" date="2018" name="Science">
        <title>The opium poppy genome and morphinan production.</title>
        <authorList>
            <person name="Guo L."/>
            <person name="Winzer T."/>
            <person name="Yang X."/>
            <person name="Li Y."/>
            <person name="Ning Z."/>
            <person name="He Z."/>
            <person name="Teodor R."/>
            <person name="Lu Y."/>
            <person name="Bowser T.A."/>
            <person name="Graham I.A."/>
            <person name="Ye K."/>
        </authorList>
    </citation>
    <scope>NUCLEOTIDE SEQUENCE [LARGE SCALE GENOMIC DNA]</scope>
    <source>
        <strain evidence="3">cv. HN1</strain>
        <tissue evidence="2">Leaves</tissue>
    </source>
</reference>
<dbReference type="PANTHER" id="PTHR47589">
    <property type="entry name" value="FATTY-ACID-BINDING PROTEIN 1"/>
    <property type="match status" value="1"/>
</dbReference>
<evidence type="ECO:0000313" key="3">
    <source>
        <dbReference type="Proteomes" id="UP000316621"/>
    </source>
</evidence>
<dbReference type="GO" id="GO:0006631">
    <property type="term" value="P:fatty acid metabolic process"/>
    <property type="evidence" value="ECO:0007669"/>
    <property type="project" value="TreeGrafter"/>
</dbReference>
<dbReference type="InterPro" id="IPR016089">
    <property type="entry name" value="Chalcone_isomerase_bundle_sf"/>
</dbReference>
<dbReference type="OrthoDB" id="18193at2759"/>
<proteinExistence type="inferred from homology"/>
<dbReference type="STRING" id="3469.A0A4Y7KKD2"/>
<dbReference type="Proteomes" id="UP000316621">
    <property type="component" value="Chromosome 7"/>
</dbReference>
<dbReference type="AlphaFoldDB" id="A0A4Y7KKD2"/>
<evidence type="ECO:0008006" key="4">
    <source>
        <dbReference type="Google" id="ProtNLM"/>
    </source>
</evidence>
<sequence length="212" mass="23114">MASTGSTSKETVAVQIEPKTGISFPVTLDDGMELVAVGLRKKSILGLGGIKVYGFGIFADNEKLKEVLRLKMGSKAPSKPTKEMYEAVLESDVGMMVRLVFVFSGVSMGMIKKNFDHILGVSVRKLNGGQSDQKLTAKVFADASDNIKLTSGSIIEITRLPGYILQTKVKDEVVSKVESELLCKGYFHMYLGDEAFDVDAKERFGQSLLSLF</sequence>
<dbReference type="Gramene" id="RZC72409">
    <property type="protein sequence ID" value="RZC72409"/>
    <property type="gene ID" value="C5167_035601"/>
</dbReference>
<protein>
    <recommendedName>
        <fullName evidence="4">Chalcone isomerase domain-containing protein</fullName>
    </recommendedName>
</protein>
<comment type="similarity">
    <text evidence="1">Belongs to the chalcone isomerase family.</text>
</comment>
<dbReference type="GO" id="GO:0005504">
    <property type="term" value="F:fatty acid binding"/>
    <property type="evidence" value="ECO:0007669"/>
    <property type="project" value="TreeGrafter"/>
</dbReference>
<gene>
    <name evidence="2" type="ORF">C5167_035601</name>
</gene>
<evidence type="ECO:0000256" key="1">
    <source>
        <dbReference type="ARBA" id="ARBA00007166"/>
    </source>
</evidence>
<dbReference type="GO" id="GO:0016872">
    <property type="term" value="F:intramolecular lyase activity"/>
    <property type="evidence" value="ECO:0007669"/>
    <property type="project" value="InterPro"/>
</dbReference>
<accession>A0A4Y7KKD2</accession>
<dbReference type="SUPFAM" id="SSF54626">
    <property type="entry name" value="Chalcone isomerase"/>
    <property type="match status" value="1"/>
</dbReference>
<dbReference type="PANTHER" id="PTHR47589:SF4">
    <property type="entry name" value="FATTY-ACID-BINDING PROTEIN 1-LIKE"/>
    <property type="match status" value="1"/>
</dbReference>
<dbReference type="GO" id="GO:0009570">
    <property type="term" value="C:chloroplast stroma"/>
    <property type="evidence" value="ECO:0007669"/>
    <property type="project" value="TreeGrafter"/>
</dbReference>
<name>A0A4Y7KKD2_PAPSO</name>
<dbReference type="Gene3D" id="3.50.70.10">
    <property type="match status" value="1"/>
</dbReference>
<dbReference type="EMBL" id="CM010721">
    <property type="protein sequence ID" value="RZC72409.1"/>
    <property type="molecule type" value="Genomic_DNA"/>
</dbReference>
<dbReference type="OMA" id="TMNMVRK"/>
<organism evidence="2 3">
    <name type="scientific">Papaver somniferum</name>
    <name type="common">Opium poppy</name>
    <dbReference type="NCBI Taxonomy" id="3469"/>
    <lineage>
        <taxon>Eukaryota</taxon>
        <taxon>Viridiplantae</taxon>
        <taxon>Streptophyta</taxon>
        <taxon>Embryophyta</taxon>
        <taxon>Tracheophyta</taxon>
        <taxon>Spermatophyta</taxon>
        <taxon>Magnoliopsida</taxon>
        <taxon>Ranunculales</taxon>
        <taxon>Papaveraceae</taxon>
        <taxon>Papaveroideae</taxon>
        <taxon>Papaver</taxon>
    </lineage>
</organism>
<dbReference type="InterPro" id="IPR016088">
    <property type="entry name" value="Chalcone_isomerase_3-sand"/>
</dbReference>
<dbReference type="Gene3D" id="1.10.890.20">
    <property type="match status" value="1"/>
</dbReference>
<evidence type="ECO:0000313" key="2">
    <source>
        <dbReference type="EMBL" id="RZC72409.1"/>
    </source>
</evidence>
<dbReference type="InterPro" id="IPR044228">
    <property type="entry name" value="FAP1"/>
</dbReference>
<keyword evidence="3" id="KW-1185">Reference proteome</keyword>